<name>A0ABN3QU93_9ACTN</name>
<protein>
    <submittedName>
        <fullName evidence="2">Uncharacterized protein</fullName>
    </submittedName>
</protein>
<proteinExistence type="predicted"/>
<gene>
    <name evidence="2" type="ORF">GCM10010411_87210</name>
</gene>
<reference evidence="2 3" key="1">
    <citation type="journal article" date="2019" name="Int. J. Syst. Evol. Microbiol.">
        <title>The Global Catalogue of Microorganisms (GCM) 10K type strain sequencing project: providing services to taxonomists for standard genome sequencing and annotation.</title>
        <authorList>
            <consortium name="The Broad Institute Genomics Platform"/>
            <consortium name="The Broad Institute Genome Sequencing Center for Infectious Disease"/>
            <person name="Wu L."/>
            <person name="Ma J."/>
        </authorList>
    </citation>
    <scope>NUCLEOTIDE SEQUENCE [LARGE SCALE GENOMIC DNA]</scope>
    <source>
        <strain evidence="2 3">JCM 6833</strain>
    </source>
</reference>
<dbReference type="RefSeq" id="WP_344548421.1">
    <property type="nucleotide sequence ID" value="NZ_BAAATD010000019.1"/>
</dbReference>
<evidence type="ECO:0000256" key="1">
    <source>
        <dbReference type="SAM" id="MobiDB-lite"/>
    </source>
</evidence>
<comment type="caution">
    <text evidence="2">The sequence shown here is derived from an EMBL/GenBank/DDBJ whole genome shotgun (WGS) entry which is preliminary data.</text>
</comment>
<evidence type="ECO:0000313" key="2">
    <source>
        <dbReference type="EMBL" id="GAA2634901.1"/>
    </source>
</evidence>
<feature type="region of interest" description="Disordered" evidence="1">
    <location>
        <begin position="1"/>
        <end position="23"/>
    </location>
</feature>
<keyword evidence="3" id="KW-1185">Reference proteome</keyword>
<accession>A0ABN3QU93</accession>
<organism evidence="2 3">
    <name type="scientific">Actinomadura fulvescens</name>
    <dbReference type="NCBI Taxonomy" id="46160"/>
    <lineage>
        <taxon>Bacteria</taxon>
        <taxon>Bacillati</taxon>
        <taxon>Actinomycetota</taxon>
        <taxon>Actinomycetes</taxon>
        <taxon>Streptosporangiales</taxon>
        <taxon>Thermomonosporaceae</taxon>
        <taxon>Actinomadura</taxon>
    </lineage>
</organism>
<dbReference type="EMBL" id="BAAATD010000019">
    <property type="protein sequence ID" value="GAA2634901.1"/>
    <property type="molecule type" value="Genomic_DNA"/>
</dbReference>
<evidence type="ECO:0000313" key="3">
    <source>
        <dbReference type="Proteomes" id="UP001501509"/>
    </source>
</evidence>
<feature type="compositionally biased region" description="Pro residues" evidence="1">
    <location>
        <begin position="1"/>
        <end position="12"/>
    </location>
</feature>
<sequence>MTDQPTPQPDPTPDTEQTSESQTQDLMVAALLRERERYAQRGLTKESVT</sequence>
<dbReference type="Proteomes" id="UP001501509">
    <property type="component" value="Unassembled WGS sequence"/>
</dbReference>